<feature type="transmembrane region" description="Helical" evidence="6">
    <location>
        <begin position="221"/>
        <end position="246"/>
    </location>
</feature>
<keyword evidence="4 6" id="KW-1133">Transmembrane helix</keyword>
<protein>
    <submittedName>
        <fullName evidence="8">Membrane protein YdfJ</fullName>
    </submittedName>
</protein>
<comment type="subcellular location">
    <subcellularLocation>
        <location evidence="1">Cell membrane</location>
        <topology evidence="1">Multi-pass membrane protein</topology>
    </subcellularLocation>
</comment>
<evidence type="ECO:0000259" key="7">
    <source>
        <dbReference type="PROSITE" id="PS50156"/>
    </source>
</evidence>
<reference evidence="8" key="1">
    <citation type="submission" date="2016-10" db="EMBL/GenBank/DDBJ databases">
        <title>Sequence of Gallionella enrichment culture.</title>
        <authorList>
            <person name="Poehlein A."/>
            <person name="Muehling M."/>
            <person name="Daniel R."/>
        </authorList>
    </citation>
    <scope>NUCLEOTIDE SEQUENCE</scope>
</reference>
<evidence type="ECO:0000256" key="4">
    <source>
        <dbReference type="ARBA" id="ARBA00022989"/>
    </source>
</evidence>
<feature type="domain" description="SSD" evidence="7">
    <location>
        <begin position="119"/>
        <end position="244"/>
    </location>
</feature>
<feature type="transmembrane region" description="Helical" evidence="6">
    <location>
        <begin position="428"/>
        <end position="449"/>
    </location>
</feature>
<feature type="transmembrane region" description="Helical" evidence="6">
    <location>
        <begin position="145"/>
        <end position="166"/>
    </location>
</feature>
<keyword evidence="5 6" id="KW-0472">Membrane</keyword>
<feature type="transmembrane region" description="Helical" evidence="6">
    <location>
        <begin position="563"/>
        <end position="586"/>
    </location>
</feature>
<dbReference type="PROSITE" id="PS50156">
    <property type="entry name" value="SSD"/>
    <property type="match status" value="1"/>
</dbReference>
<dbReference type="InterPro" id="IPR000731">
    <property type="entry name" value="SSD"/>
</dbReference>
<name>A0A1J5Q7I8_9ZZZZ</name>
<feature type="transmembrane region" description="Helical" evidence="6">
    <location>
        <begin position="454"/>
        <end position="473"/>
    </location>
</feature>
<dbReference type="GO" id="GO:0005886">
    <property type="term" value="C:plasma membrane"/>
    <property type="evidence" value="ECO:0007669"/>
    <property type="project" value="UniProtKB-SubCell"/>
</dbReference>
<evidence type="ECO:0000256" key="5">
    <source>
        <dbReference type="ARBA" id="ARBA00023136"/>
    </source>
</evidence>
<keyword evidence="3 6" id="KW-0812">Transmembrane</keyword>
<feature type="transmembrane region" description="Helical" evidence="6">
    <location>
        <begin position="194"/>
        <end position="215"/>
    </location>
</feature>
<dbReference type="PANTHER" id="PTHR33406">
    <property type="entry name" value="MEMBRANE PROTEIN MJ1562-RELATED"/>
    <property type="match status" value="1"/>
</dbReference>
<feature type="transmembrane region" description="Helical" evidence="6">
    <location>
        <begin position="538"/>
        <end position="557"/>
    </location>
</feature>
<keyword evidence="2" id="KW-1003">Cell membrane</keyword>
<organism evidence="8">
    <name type="scientific">mine drainage metagenome</name>
    <dbReference type="NCBI Taxonomy" id="410659"/>
    <lineage>
        <taxon>unclassified sequences</taxon>
        <taxon>metagenomes</taxon>
        <taxon>ecological metagenomes</taxon>
    </lineage>
</organism>
<feature type="transmembrane region" description="Helical" evidence="6">
    <location>
        <begin position="493"/>
        <end position="517"/>
    </location>
</feature>
<dbReference type="InterPro" id="IPR004869">
    <property type="entry name" value="MMPL_dom"/>
</dbReference>
<feature type="transmembrane region" description="Helical" evidence="6">
    <location>
        <begin position="279"/>
        <end position="296"/>
    </location>
</feature>
<proteinExistence type="predicted"/>
<accession>A0A1J5Q7I8</accession>
<evidence type="ECO:0000256" key="1">
    <source>
        <dbReference type="ARBA" id="ARBA00004651"/>
    </source>
</evidence>
<gene>
    <name evidence="8" type="primary">ydfJ_4</name>
    <name evidence="8" type="ORF">GALL_391110</name>
</gene>
<dbReference type="PANTHER" id="PTHR33406:SF11">
    <property type="entry name" value="MEMBRANE PROTEIN SCO6666-RELATED"/>
    <property type="match status" value="1"/>
</dbReference>
<dbReference type="AlphaFoldDB" id="A0A1J5Q7I8"/>
<evidence type="ECO:0000256" key="3">
    <source>
        <dbReference type="ARBA" id="ARBA00022692"/>
    </source>
</evidence>
<evidence type="ECO:0000256" key="2">
    <source>
        <dbReference type="ARBA" id="ARBA00022475"/>
    </source>
</evidence>
<evidence type="ECO:0000313" key="8">
    <source>
        <dbReference type="EMBL" id="OIQ79154.1"/>
    </source>
</evidence>
<dbReference type="SUPFAM" id="SSF82866">
    <property type="entry name" value="Multidrug efflux transporter AcrB transmembrane domain"/>
    <property type="match status" value="2"/>
</dbReference>
<sequence>MKIESEVRKESGVARTLSYWSSGNAPQLASKDGKAGYIFVYLTSAQTDTSTKTATVLQDKYDKQIDNVRVYATGYAIFANSVNSRISKDLAKSESIAIPLTFIALAFVFGGLIAAGMPLVVGVSAILGSFFLVWLVSLFTDVSIFALNLITGLGLGLGIDYALLIVNRFREELHAGKSVEESVVRTMDTAGRTVFFSGLTVAVTLGSLVLFPQFFLKSFAYAAFAVVFVAIAGALTTLPALLAIAGPRIDKYVVRKSALKPKEDGRWATTARFVMKRPVAIVVVVLALLAIIAAPIRNVAFSQVDDRVLPKSDKAAIAAAVQRDRFPGDEANPIEIVIPNVSSQSPALATYSENLAKVPGIIQVIAPVLTSDTARIQAISSISPRTSGGEKQITTIRALNSPSGTLVGGVAADYTDSQNGIARTLPWVFLWIGMSVLILLFLFTGSIILPIKAILLNAISLTAMIGVLTWIFIDGHLANLLGGFTLTGSLDTSTLILIAVLTFGLSMDYELFLLSRIKEEHLAGKSTIDSVAIGLQRSARIISAAAVLLAIVFASFITSGVTLIKMMGFGVAFAIILDATVIRALLVPALMRLFGEANWWAPKSLKRFSIKH</sequence>
<dbReference type="Pfam" id="PF03176">
    <property type="entry name" value="MMPL"/>
    <property type="match status" value="2"/>
</dbReference>
<evidence type="ECO:0000256" key="6">
    <source>
        <dbReference type="SAM" id="Phobius"/>
    </source>
</evidence>
<comment type="caution">
    <text evidence="8">The sequence shown here is derived from an EMBL/GenBank/DDBJ whole genome shotgun (WGS) entry which is preliminary data.</text>
</comment>
<feature type="transmembrane region" description="Helical" evidence="6">
    <location>
        <begin position="96"/>
        <end position="114"/>
    </location>
</feature>
<dbReference type="InterPro" id="IPR050545">
    <property type="entry name" value="Mycobact_MmpL"/>
</dbReference>
<dbReference type="Gene3D" id="1.20.1640.10">
    <property type="entry name" value="Multidrug efflux transporter AcrB transmembrane domain"/>
    <property type="match status" value="2"/>
</dbReference>
<dbReference type="EMBL" id="MLJW01001264">
    <property type="protein sequence ID" value="OIQ79154.1"/>
    <property type="molecule type" value="Genomic_DNA"/>
</dbReference>